<dbReference type="Gene3D" id="1.10.260.40">
    <property type="entry name" value="lambda repressor-like DNA-binding domains"/>
    <property type="match status" value="1"/>
</dbReference>
<accession>A0ABT8G2W4</accession>
<dbReference type="GO" id="GO:0003677">
    <property type="term" value="F:DNA binding"/>
    <property type="evidence" value="ECO:0007669"/>
    <property type="project" value="UniProtKB-KW"/>
</dbReference>
<keyword evidence="6" id="KW-1185">Reference proteome</keyword>
<evidence type="ECO:0000256" key="2">
    <source>
        <dbReference type="ARBA" id="ARBA00023125"/>
    </source>
</evidence>
<dbReference type="SMART" id="SM00354">
    <property type="entry name" value="HTH_LACI"/>
    <property type="match status" value="1"/>
</dbReference>
<dbReference type="InterPro" id="IPR000843">
    <property type="entry name" value="HTH_LacI"/>
</dbReference>
<dbReference type="CDD" id="cd01392">
    <property type="entry name" value="HTH_LacI"/>
    <property type="match status" value="1"/>
</dbReference>
<dbReference type="PROSITE" id="PS50932">
    <property type="entry name" value="HTH_LACI_2"/>
    <property type="match status" value="1"/>
</dbReference>
<protein>
    <submittedName>
        <fullName evidence="5">LacI family DNA-binding transcriptional regulator</fullName>
    </submittedName>
</protein>
<sequence length="375" mass="39876">MAPSLERKGEGEEAMAENRHVTLAAVAKAAGVAKSTASHVFTGKRVVAPETAERVRHAAAAMGYTGPSPLGRALASGRTHLIAVVTHALLEDPDTDPLSLAILDGLQREFAEAGYGTVLIPPITDESSRVLAHTVLYDGVVSVRRMVGFEETDPYLASRKVPWIALDGYMNEETAVYMDDAKATEELARRVIAAGHERIGIAAYTFAVEERPDGLTTFEELYASAPNNVKRRLDGFVRAGVEPVGVFRCGSVNRASGAAAAEALLGLEEPPTCILTVADVHAAGVIDHARRRGLRVPEDLSVTGFDAVSIAGLDGDEICSVTQDGVQKGRIVARRLLAMLAAEAVRREGGTPSPLGEPEELELPLRWGTTVATRE</sequence>
<name>A0ABT8G2W4_9MICO</name>
<dbReference type="InterPro" id="IPR046335">
    <property type="entry name" value="LacI/GalR-like_sensor"/>
</dbReference>
<dbReference type="Pfam" id="PF13377">
    <property type="entry name" value="Peripla_BP_3"/>
    <property type="match status" value="1"/>
</dbReference>
<keyword evidence="2 5" id="KW-0238">DNA-binding</keyword>
<dbReference type="PANTHER" id="PTHR30146">
    <property type="entry name" value="LACI-RELATED TRANSCRIPTIONAL REPRESSOR"/>
    <property type="match status" value="1"/>
</dbReference>
<keyword evidence="3" id="KW-0804">Transcription</keyword>
<evidence type="ECO:0000313" key="5">
    <source>
        <dbReference type="EMBL" id="MDN4473433.1"/>
    </source>
</evidence>
<evidence type="ECO:0000313" key="6">
    <source>
        <dbReference type="Proteomes" id="UP001172738"/>
    </source>
</evidence>
<reference evidence="5" key="1">
    <citation type="submission" date="2023-06" db="EMBL/GenBank/DDBJ databases">
        <title>SYSU T00b26.</title>
        <authorList>
            <person name="Gao L."/>
            <person name="Fang B.-Z."/>
            <person name="Li W.-J."/>
        </authorList>
    </citation>
    <scope>NUCLEOTIDE SEQUENCE</scope>
    <source>
        <strain evidence="5">SYSU T00b26</strain>
    </source>
</reference>
<comment type="caution">
    <text evidence="5">The sequence shown here is derived from an EMBL/GenBank/DDBJ whole genome shotgun (WGS) entry which is preliminary data.</text>
</comment>
<gene>
    <name evidence="5" type="ORF">QQX04_10565</name>
</gene>
<dbReference type="InterPro" id="IPR028082">
    <property type="entry name" value="Peripla_BP_I"/>
</dbReference>
<proteinExistence type="predicted"/>
<evidence type="ECO:0000256" key="3">
    <source>
        <dbReference type="ARBA" id="ARBA00023163"/>
    </source>
</evidence>
<dbReference type="PANTHER" id="PTHR30146:SF138">
    <property type="entry name" value="TRANSCRIPTIONAL REGULATORY PROTEIN"/>
    <property type="match status" value="1"/>
</dbReference>
<dbReference type="RefSeq" id="WP_301128976.1">
    <property type="nucleotide sequence ID" value="NZ_JAUHPV010000006.1"/>
</dbReference>
<keyword evidence="1" id="KW-0805">Transcription regulation</keyword>
<dbReference type="InterPro" id="IPR010982">
    <property type="entry name" value="Lambda_DNA-bd_dom_sf"/>
</dbReference>
<evidence type="ECO:0000259" key="4">
    <source>
        <dbReference type="PROSITE" id="PS50932"/>
    </source>
</evidence>
<dbReference type="Proteomes" id="UP001172738">
    <property type="component" value="Unassembled WGS sequence"/>
</dbReference>
<dbReference type="Pfam" id="PF00356">
    <property type="entry name" value="LacI"/>
    <property type="match status" value="1"/>
</dbReference>
<organism evidence="5 6">
    <name type="scientific">Demequina zhanjiangensis</name>
    <dbReference type="NCBI Taxonomy" id="3051659"/>
    <lineage>
        <taxon>Bacteria</taxon>
        <taxon>Bacillati</taxon>
        <taxon>Actinomycetota</taxon>
        <taxon>Actinomycetes</taxon>
        <taxon>Micrococcales</taxon>
        <taxon>Demequinaceae</taxon>
        <taxon>Demequina</taxon>
    </lineage>
</organism>
<dbReference type="SUPFAM" id="SSF47413">
    <property type="entry name" value="lambda repressor-like DNA-binding domains"/>
    <property type="match status" value="1"/>
</dbReference>
<dbReference type="SUPFAM" id="SSF53822">
    <property type="entry name" value="Periplasmic binding protein-like I"/>
    <property type="match status" value="1"/>
</dbReference>
<dbReference type="EMBL" id="JAUHPV010000006">
    <property type="protein sequence ID" value="MDN4473433.1"/>
    <property type="molecule type" value="Genomic_DNA"/>
</dbReference>
<feature type="domain" description="HTH lacI-type" evidence="4">
    <location>
        <begin position="21"/>
        <end position="76"/>
    </location>
</feature>
<dbReference type="Gene3D" id="3.40.50.2300">
    <property type="match status" value="2"/>
</dbReference>
<evidence type="ECO:0000256" key="1">
    <source>
        <dbReference type="ARBA" id="ARBA00023015"/>
    </source>
</evidence>